<dbReference type="PROSITE" id="PS01153">
    <property type="entry name" value="NOL1_NOP2_SUN"/>
    <property type="match status" value="1"/>
</dbReference>
<evidence type="ECO:0000256" key="9">
    <source>
        <dbReference type="ARBA" id="ARBA00022691"/>
    </source>
</evidence>
<dbReference type="SUPFAM" id="SSF48013">
    <property type="entry name" value="NusB-like"/>
    <property type="match status" value="1"/>
</dbReference>
<feature type="active site" description="Nucleophile" evidence="14">
    <location>
        <position position="385"/>
    </location>
</feature>
<evidence type="ECO:0000256" key="10">
    <source>
        <dbReference type="ARBA" id="ARBA00022884"/>
    </source>
</evidence>
<accession>A0ABU0H4P4</accession>
<proteinExistence type="inferred from homology"/>
<dbReference type="SUPFAM" id="SSF53335">
    <property type="entry name" value="S-adenosyl-L-methionine-dependent methyltransferases"/>
    <property type="match status" value="1"/>
</dbReference>
<evidence type="ECO:0000256" key="14">
    <source>
        <dbReference type="PROSITE-ProRule" id="PRU01023"/>
    </source>
</evidence>
<keyword evidence="6" id="KW-0698">rRNA processing</keyword>
<dbReference type="Pfam" id="PF01029">
    <property type="entry name" value="NusB"/>
    <property type="match status" value="1"/>
</dbReference>
<evidence type="ECO:0000259" key="16">
    <source>
        <dbReference type="PROSITE" id="PS51686"/>
    </source>
</evidence>
<feature type="domain" description="SAM-dependent MTase RsmB/NOP-type" evidence="16">
    <location>
        <begin position="161"/>
        <end position="455"/>
    </location>
</feature>
<organism evidence="17 18">
    <name type="scientific">Kaistia dalseonensis</name>
    <dbReference type="NCBI Taxonomy" id="410840"/>
    <lineage>
        <taxon>Bacteria</taxon>
        <taxon>Pseudomonadati</taxon>
        <taxon>Pseudomonadota</taxon>
        <taxon>Alphaproteobacteria</taxon>
        <taxon>Hyphomicrobiales</taxon>
        <taxon>Kaistiaceae</taxon>
        <taxon>Kaistia</taxon>
    </lineage>
</organism>
<dbReference type="Pfam" id="PF01189">
    <property type="entry name" value="Methyltr_RsmB-F"/>
    <property type="match status" value="1"/>
</dbReference>
<evidence type="ECO:0000256" key="7">
    <source>
        <dbReference type="ARBA" id="ARBA00022603"/>
    </source>
</evidence>
<evidence type="ECO:0000256" key="8">
    <source>
        <dbReference type="ARBA" id="ARBA00022679"/>
    </source>
</evidence>
<dbReference type="PROSITE" id="PS51686">
    <property type="entry name" value="SAM_MT_RSMB_NOP"/>
    <property type="match status" value="1"/>
</dbReference>
<dbReference type="EMBL" id="JAUSVO010000002">
    <property type="protein sequence ID" value="MDQ0437284.1"/>
    <property type="molecule type" value="Genomic_DNA"/>
</dbReference>
<evidence type="ECO:0000256" key="1">
    <source>
        <dbReference type="ARBA" id="ARBA00002724"/>
    </source>
</evidence>
<comment type="similarity">
    <text evidence="3 14">Belongs to the class I-like SAM-binding methyltransferase superfamily. RsmB/NOP family.</text>
</comment>
<dbReference type="InterPro" id="IPR006027">
    <property type="entry name" value="NusB_RsmB_TIM44"/>
</dbReference>
<keyword evidence="7 14" id="KW-0489">Methyltransferase</keyword>
<dbReference type="InterPro" id="IPR035926">
    <property type="entry name" value="NusB-like_sf"/>
</dbReference>
<keyword evidence="5" id="KW-0963">Cytoplasm</keyword>
<comment type="catalytic activity">
    <reaction evidence="13">
        <text>cytidine(967) in 16S rRNA + S-adenosyl-L-methionine = 5-methylcytidine(967) in 16S rRNA + S-adenosyl-L-homocysteine + H(+)</text>
        <dbReference type="Rhea" id="RHEA:42748"/>
        <dbReference type="Rhea" id="RHEA-COMP:10219"/>
        <dbReference type="Rhea" id="RHEA-COMP:10220"/>
        <dbReference type="ChEBI" id="CHEBI:15378"/>
        <dbReference type="ChEBI" id="CHEBI:57856"/>
        <dbReference type="ChEBI" id="CHEBI:59789"/>
        <dbReference type="ChEBI" id="CHEBI:74483"/>
        <dbReference type="ChEBI" id="CHEBI:82748"/>
        <dbReference type="EC" id="2.1.1.176"/>
    </reaction>
</comment>
<comment type="subcellular location">
    <subcellularLocation>
        <location evidence="2">Cytoplasm</location>
    </subcellularLocation>
</comment>
<feature type="region of interest" description="Disordered" evidence="15">
    <location>
        <begin position="1"/>
        <end position="22"/>
    </location>
</feature>
<dbReference type="InterPro" id="IPR049560">
    <property type="entry name" value="MeTrfase_RsmB-F_NOP2_cat"/>
</dbReference>
<dbReference type="Gene3D" id="3.40.50.150">
    <property type="entry name" value="Vaccinia Virus protein VP39"/>
    <property type="match status" value="1"/>
</dbReference>
<keyword evidence="18" id="KW-1185">Reference proteome</keyword>
<keyword evidence="8 14" id="KW-0808">Transferase</keyword>
<keyword evidence="9 14" id="KW-0949">S-adenosyl-L-methionine</keyword>
<dbReference type="Gene3D" id="1.10.940.10">
    <property type="entry name" value="NusB-like"/>
    <property type="match status" value="1"/>
</dbReference>
<gene>
    <name evidence="17" type="ORF">QO014_001669</name>
</gene>
<evidence type="ECO:0000256" key="11">
    <source>
        <dbReference type="ARBA" id="ARBA00030399"/>
    </source>
</evidence>
<evidence type="ECO:0000313" key="18">
    <source>
        <dbReference type="Proteomes" id="UP001241603"/>
    </source>
</evidence>
<evidence type="ECO:0000256" key="4">
    <source>
        <dbReference type="ARBA" id="ARBA00012140"/>
    </source>
</evidence>
<feature type="binding site" evidence="14">
    <location>
        <begin position="269"/>
        <end position="275"/>
    </location>
    <ligand>
        <name>S-adenosyl-L-methionine</name>
        <dbReference type="ChEBI" id="CHEBI:59789"/>
    </ligand>
</feature>
<evidence type="ECO:0000256" key="12">
    <source>
        <dbReference type="ARBA" id="ARBA00031088"/>
    </source>
</evidence>
<evidence type="ECO:0000313" key="17">
    <source>
        <dbReference type="EMBL" id="MDQ0437284.1"/>
    </source>
</evidence>
<evidence type="ECO:0000256" key="2">
    <source>
        <dbReference type="ARBA" id="ARBA00004496"/>
    </source>
</evidence>
<comment type="caution">
    <text evidence="17">The sequence shown here is derived from an EMBL/GenBank/DDBJ whole genome shotgun (WGS) entry which is preliminary data.</text>
</comment>
<dbReference type="RefSeq" id="WP_266348213.1">
    <property type="nucleotide sequence ID" value="NZ_JAPKNG010000002.1"/>
</dbReference>
<evidence type="ECO:0000256" key="6">
    <source>
        <dbReference type="ARBA" id="ARBA00022552"/>
    </source>
</evidence>
<dbReference type="NCBIfam" id="TIGR00563">
    <property type="entry name" value="rsmB"/>
    <property type="match status" value="1"/>
</dbReference>
<dbReference type="Proteomes" id="UP001241603">
    <property type="component" value="Unassembled WGS sequence"/>
</dbReference>
<feature type="binding site" evidence="14">
    <location>
        <position position="290"/>
    </location>
    <ligand>
        <name>S-adenosyl-L-methionine</name>
        <dbReference type="ChEBI" id="CHEBI:59789"/>
    </ligand>
</feature>
<comment type="function">
    <text evidence="1">Specifically methylates the cytosine at position 967 (m5C967) of 16S rRNA.</text>
</comment>
<feature type="binding site" evidence="14">
    <location>
        <position position="316"/>
    </location>
    <ligand>
        <name>S-adenosyl-L-methionine</name>
        <dbReference type="ChEBI" id="CHEBI:59789"/>
    </ligand>
</feature>
<evidence type="ECO:0000256" key="3">
    <source>
        <dbReference type="ARBA" id="ARBA00007494"/>
    </source>
</evidence>
<dbReference type="EC" id="2.1.1.176" evidence="4"/>
<dbReference type="PANTHER" id="PTHR22807">
    <property type="entry name" value="NOP2 YEAST -RELATED NOL1/NOP2/FMU SUN DOMAIN-CONTAINING"/>
    <property type="match status" value="1"/>
</dbReference>
<dbReference type="PANTHER" id="PTHR22807:SF61">
    <property type="entry name" value="NOL1_NOP2_SUN FAMILY PROTEIN _ ANTITERMINATION NUSB DOMAIN-CONTAINING PROTEIN"/>
    <property type="match status" value="1"/>
</dbReference>
<dbReference type="InterPro" id="IPR023267">
    <property type="entry name" value="RCMT"/>
</dbReference>
<sequence>MGLNRPAPRKGNKSAAPARKPKLAAGVEARMAATAALQAVLVDHRATEAVLEATDGPFYKLDPRERGLARALLGTALRRHGQIRDALGRFLDKPVPKKSGPLAAILDIAAAQILFMDVPDHAAVSVAVDSAESDRDARHFKGLTNAVLRRLTEQRDAILADQDEIDLNTPDWLFRGWAKAYGTETARAIAAAHVLEPSLDITVKSRPDYWAEQLGGIVLPTGSIRLIAHGPIEALPGFAEGEWWVQDAAAALPARLLGPVEGKLVADLCAAPGGKTAQLAAAGAIVTAVDISEMRLARVRENLERLHLKVETVAADVENWTPDVLFDAILLDAPCSATGTIRRHPDVAFLKRPADIAALADLQFRLLTKATELLKRGGTLVYCTCSLEPAEGEAQIHRALGTLPLALEPVAPADVGGIDSICRDGFLRTLPSDLPQEEPRLSGLDGFFAARLRKL</sequence>
<dbReference type="InterPro" id="IPR004573">
    <property type="entry name" value="rRNA_ssu_MeTfrase_B"/>
</dbReference>
<name>A0ABU0H4P4_9HYPH</name>
<dbReference type="InterPro" id="IPR029063">
    <property type="entry name" value="SAM-dependent_MTases_sf"/>
</dbReference>
<dbReference type="PRINTS" id="PR02008">
    <property type="entry name" value="RCMTFAMILY"/>
</dbReference>
<feature type="binding site" evidence="14">
    <location>
        <position position="332"/>
    </location>
    <ligand>
        <name>S-adenosyl-L-methionine</name>
        <dbReference type="ChEBI" id="CHEBI:59789"/>
    </ligand>
</feature>
<evidence type="ECO:0000256" key="5">
    <source>
        <dbReference type="ARBA" id="ARBA00022490"/>
    </source>
</evidence>
<dbReference type="InterPro" id="IPR001678">
    <property type="entry name" value="MeTrfase_RsmB-F_NOP2_dom"/>
</dbReference>
<dbReference type="GO" id="GO:0032259">
    <property type="term" value="P:methylation"/>
    <property type="evidence" value="ECO:0007669"/>
    <property type="project" value="UniProtKB-KW"/>
</dbReference>
<protein>
    <recommendedName>
        <fullName evidence="4">16S rRNA (cytosine(967)-C(5))-methyltransferase</fullName>
        <ecNumber evidence="4">2.1.1.176</ecNumber>
    </recommendedName>
    <alternativeName>
        <fullName evidence="11">16S rRNA m5C967 methyltransferase</fullName>
    </alternativeName>
    <alternativeName>
        <fullName evidence="12">rRNA (cytosine-C(5)-)-methyltransferase RsmB</fullName>
    </alternativeName>
</protein>
<keyword evidence="10 14" id="KW-0694">RNA-binding</keyword>
<dbReference type="InterPro" id="IPR018314">
    <property type="entry name" value="RsmB/NOL1/NOP2-like_CS"/>
</dbReference>
<reference evidence="17 18" key="1">
    <citation type="submission" date="2023-07" db="EMBL/GenBank/DDBJ databases">
        <title>Genomic Encyclopedia of Type Strains, Phase IV (KMG-IV): sequencing the most valuable type-strain genomes for metagenomic binning, comparative biology and taxonomic classification.</title>
        <authorList>
            <person name="Goeker M."/>
        </authorList>
    </citation>
    <scope>NUCLEOTIDE SEQUENCE [LARGE SCALE GENOMIC DNA]</scope>
    <source>
        <strain evidence="17 18">B6-8</strain>
    </source>
</reference>
<dbReference type="GO" id="GO:0008168">
    <property type="term" value="F:methyltransferase activity"/>
    <property type="evidence" value="ECO:0007669"/>
    <property type="project" value="UniProtKB-KW"/>
</dbReference>
<evidence type="ECO:0000256" key="15">
    <source>
        <dbReference type="SAM" id="MobiDB-lite"/>
    </source>
</evidence>
<dbReference type="CDD" id="cd02440">
    <property type="entry name" value="AdoMet_MTases"/>
    <property type="match status" value="1"/>
</dbReference>
<evidence type="ECO:0000256" key="13">
    <source>
        <dbReference type="ARBA" id="ARBA00047283"/>
    </source>
</evidence>